<dbReference type="GO" id="GO:0016787">
    <property type="term" value="F:hydrolase activity"/>
    <property type="evidence" value="ECO:0007669"/>
    <property type="project" value="UniProtKB-KW"/>
</dbReference>
<keyword evidence="2" id="KW-0378">Hydrolase</keyword>
<proteinExistence type="inferred from homology"/>
<dbReference type="InterPro" id="IPR020802">
    <property type="entry name" value="TesA-like"/>
</dbReference>
<dbReference type="InterPro" id="IPR012223">
    <property type="entry name" value="TEII"/>
</dbReference>
<keyword evidence="5" id="KW-1185">Reference proteome</keyword>
<dbReference type="EMBL" id="FZNR01000006">
    <property type="protein sequence ID" value="SNR87975.1"/>
    <property type="molecule type" value="Genomic_DNA"/>
</dbReference>
<dbReference type="Proteomes" id="UP000198415">
    <property type="component" value="Unassembled WGS sequence"/>
</dbReference>
<dbReference type="PANTHER" id="PTHR11487:SF0">
    <property type="entry name" value="S-ACYL FATTY ACID SYNTHASE THIOESTERASE, MEDIUM CHAIN"/>
    <property type="match status" value="1"/>
</dbReference>
<dbReference type="OrthoDB" id="8480037at2"/>
<dbReference type="AlphaFoldDB" id="A0A238ZX80"/>
<dbReference type="PANTHER" id="PTHR11487">
    <property type="entry name" value="THIOESTERASE"/>
    <property type="match status" value="1"/>
</dbReference>
<comment type="similarity">
    <text evidence="1">Belongs to the thioesterase family.</text>
</comment>
<evidence type="ECO:0000259" key="3">
    <source>
        <dbReference type="SMART" id="SM00824"/>
    </source>
</evidence>
<dbReference type="GO" id="GO:0008610">
    <property type="term" value="P:lipid biosynthetic process"/>
    <property type="evidence" value="ECO:0007669"/>
    <property type="project" value="TreeGrafter"/>
</dbReference>
<reference evidence="4 5" key="1">
    <citation type="submission" date="2017-06" db="EMBL/GenBank/DDBJ databases">
        <authorList>
            <person name="Kim H.J."/>
            <person name="Triplett B.A."/>
        </authorList>
    </citation>
    <scope>NUCLEOTIDE SEQUENCE [LARGE SCALE GENOMIC DNA]</scope>
    <source>
        <strain evidence="4 5">DSM 43151</strain>
    </source>
</reference>
<evidence type="ECO:0000256" key="1">
    <source>
        <dbReference type="ARBA" id="ARBA00007169"/>
    </source>
</evidence>
<dbReference type="InterPro" id="IPR029058">
    <property type="entry name" value="AB_hydrolase_fold"/>
</dbReference>
<sequence>MTTPVDSGRWLRRLHDGAPSAVRLVCLPHAGGSASFFFPLSKALAPAVQVLAVQYPGRQDRHREPAVDDLHTMADRITDALVAEEPGPVALFGHSMGAVLAYEIGLRLAGAGLPAPLRIFASGRRAPSRYREERIHLRDDDGVIEEVRRLSGTKRDLLADPDLLRMFLPALRADYRAIETYRHRPGALLDCPITVLIGTEDPVVSGSEATTWREHTTGPVDVRTFSGGHFFLIDHAAEITALLATLPNSTSLPDLMEHH</sequence>
<evidence type="ECO:0000256" key="2">
    <source>
        <dbReference type="ARBA" id="ARBA00022801"/>
    </source>
</evidence>
<feature type="domain" description="Thioesterase TesA-like" evidence="3">
    <location>
        <begin position="25"/>
        <end position="243"/>
    </location>
</feature>
<dbReference type="InterPro" id="IPR001031">
    <property type="entry name" value="Thioesterase"/>
</dbReference>
<dbReference type="SUPFAM" id="SSF53474">
    <property type="entry name" value="alpha/beta-Hydrolases"/>
    <property type="match status" value="1"/>
</dbReference>
<evidence type="ECO:0000313" key="4">
    <source>
        <dbReference type="EMBL" id="SNR87975.1"/>
    </source>
</evidence>
<dbReference type="Pfam" id="PF00975">
    <property type="entry name" value="Thioesterase"/>
    <property type="match status" value="1"/>
</dbReference>
<dbReference type="SMART" id="SM00824">
    <property type="entry name" value="PKS_TE"/>
    <property type="match status" value="1"/>
</dbReference>
<gene>
    <name evidence="4" type="ORF">SAMN06264365_106382</name>
</gene>
<dbReference type="RefSeq" id="WP_089294564.1">
    <property type="nucleotide sequence ID" value="NZ_BOMU01000087.1"/>
</dbReference>
<name>A0A238ZX80_9ACTN</name>
<dbReference type="Gene3D" id="3.40.50.1820">
    <property type="entry name" value="alpha/beta hydrolase"/>
    <property type="match status" value="1"/>
</dbReference>
<organism evidence="4 5">
    <name type="scientific">Actinoplanes regularis</name>
    <dbReference type="NCBI Taxonomy" id="52697"/>
    <lineage>
        <taxon>Bacteria</taxon>
        <taxon>Bacillati</taxon>
        <taxon>Actinomycetota</taxon>
        <taxon>Actinomycetes</taxon>
        <taxon>Micromonosporales</taxon>
        <taxon>Micromonosporaceae</taxon>
        <taxon>Actinoplanes</taxon>
    </lineage>
</organism>
<evidence type="ECO:0000313" key="5">
    <source>
        <dbReference type="Proteomes" id="UP000198415"/>
    </source>
</evidence>
<accession>A0A238ZX80</accession>
<protein>
    <submittedName>
        <fullName evidence="4">Surfactin synthase thioesterase subunit</fullName>
    </submittedName>
</protein>